<accession>A0A7W5AZG7</accession>
<dbReference type="PROSITE" id="PS50883">
    <property type="entry name" value="EAL"/>
    <property type="match status" value="1"/>
</dbReference>
<dbReference type="Gene3D" id="3.30.70.270">
    <property type="match status" value="1"/>
</dbReference>
<dbReference type="SUPFAM" id="SSF158472">
    <property type="entry name" value="HAMP domain-like"/>
    <property type="match status" value="1"/>
</dbReference>
<dbReference type="Pfam" id="PF00990">
    <property type="entry name" value="GGDEF"/>
    <property type="match status" value="1"/>
</dbReference>
<dbReference type="InterPro" id="IPR001633">
    <property type="entry name" value="EAL_dom"/>
</dbReference>
<name>A0A7W5AZG7_9BACL</name>
<evidence type="ECO:0000256" key="4">
    <source>
        <dbReference type="SAM" id="Phobius"/>
    </source>
</evidence>
<evidence type="ECO:0000259" key="7">
    <source>
        <dbReference type="PROSITE" id="PS50887"/>
    </source>
</evidence>
<reference evidence="8 9" key="1">
    <citation type="submission" date="2020-08" db="EMBL/GenBank/DDBJ databases">
        <title>Genomic Encyclopedia of Type Strains, Phase III (KMG-III): the genomes of soil and plant-associated and newly described type strains.</title>
        <authorList>
            <person name="Whitman W."/>
        </authorList>
    </citation>
    <scope>NUCLEOTIDE SEQUENCE [LARGE SCALE GENOMIC DNA]</scope>
    <source>
        <strain evidence="8 9">CECT 5862</strain>
    </source>
</reference>
<dbReference type="RefSeq" id="WP_183601457.1">
    <property type="nucleotide sequence ID" value="NZ_JACHXK010000008.1"/>
</dbReference>
<dbReference type="PANTHER" id="PTHR44757">
    <property type="entry name" value="DIGUANYLATE CYCLASE DGCP"/>
    <property type="match status" value="1"/>
</dbReference>
<dbReference type="SMART" id="SM00052">
    <property type="entry name" value="EAL"/>
    <property type="match status" value="1"/>
</dbReference>
<dbReference type="SMART" id="SM00267">
    <property type="entry name" value="GGDEF"/>
    <property type="match status" value="1"/>
</dbReference>
<keyword evidence="3 4" id="KW-0472">Membrane</keyword>
<evidence type="ECO:0000259" key="5">
    <source>
        <dbReference type="PROSITE" id="PS50883"/>
    </source>
</evidence>
<evidence type="ECO:0000259" key="6">
    <source>
        <dbReference type="PROSITE" id="PS50885"/>
    </source>
</evidence>
<organism evidence="8 9">
    <name type="scientific">Paenibacillus phyllosphaerae</name>
    <dbReference type="NCBI Taxonomy" id="274593"/>
    <lineage>
        <taxon>Bacteria</taxon>
        <taxon>Bacillati</taxon>
        <taxon>Bacillota</taxon>
        <taxon>Bacilli</taxon>
        <taxon>Bacillales</taxon>
        <taxon>Paenibacillaceae</taxon>
        <taxon>Paenibacillus</taxon>
    </lineage>
</organism>
<dbReference type="FunFam" id="3.20.20.450:FF:000001">
    <property type="entry name" value="Cyclic di-GMP phosphodiesterase yahA"/>
    <property type="match status" value="1"/>
</dbReference>
<protein>
    <submittedName>
        <fullName evidence="8">Diguanylate cyclase (GGDEF)-like protein</fullName>
    </submittedName>
</protein>
<dbReference type="InterPro" id="IPR029787">
    <property type="entry name" value="Nucleotide_cyclase"/>
</dbReference>
<evidence type="ECO:0000313" key="8">
    <source>
        <dbReference type="EMBL" id="MBB3111578.1"/>
    </source>
</evidence>
<keyword evidence="4" id="KW-1133">Transmembrane helix</keyword>
<dbReference type="InterPro" id="IPR043128">
    <property type="entry name" value="Rev_trsase/Diguanyl_cyclase"/>
</dbReference>
<comment type="caution">
    <text evidence="8">The sequence shown here is derived from an EMBL/GenBank/DDBJ whole genome shotgun (WGS) entry which is preliminary data.</text>
</comment>
<evidence type="ECO:0000313" key="9">
    <source>
        <dbReference type="Proteomes" id="UP000570361"/>
    </source>
</evidence>
<evidence type="ECO:0000256" key="1">
    <source>
        <dbReference type="ARBA" id="ARBA00004236"/>
    </source>
</evidence>
<dbReference type="Gene3D" id="6.10.340.10">
    <property type="match status" value="1"/>
</dbReference>
<dbReference type="GO" id="GO:0007165">
    <property type="term" value="P:signal transduction"/>
    <property type="evidence" value="ECO:0007669"/>
    <property type="project" value="InterPro"/>
</dbReference>
<feature type="transmembrane region" description="Helical" evidence="4">
    <location>
        <begin position="332"/>
        <end position="354"/>
    </location>
</feature>
<dbReference type="PANTHER" id="PTHR44757:SF2">
    <property type="entry name" value="BIOFILM ARCHITECTURE MAINTENANCE PROTEIN MBAA"/>
    <property type="match status" value="1"/>
</dbReference>
<dbReference type="Gene3D" id="3.20.20.450">
    <property type="entry name" value="EAL domain"/>
    <property type="match status" value="1"/>
</dbReference>
<dbReference type="EMBL" id="JACHXK010000008">
    <property type="protein sequence ID" value="MBB3111578.1"/>
    <property type="molecule type" value="Genomic_DNA"/>
</dbReference>
<dbReference type="InterPro" id="IPR003660">
    <property type="entry name" value="HAMP_dom"/>
</dbReference>
<dbReference type="Pfam" id="PF00672">
    <property type="entry name" value="HAMP"/>
    <property type="match status" value="1"/>
</dbReference>
<evidence type="ECO:0000256" key="3">
    <source>
        <dbReference type="ARBA" id="ARBA00023136"/>
    </source>
</evidence>
<sequence>MSLKTKVAMIITITVSAVLILHGILSYLAARDSKMEEMQTRLKLVSRQIAVSLEHARYANLHMEDMLGEKIRLAAIVAKKSLPPKAAQVTNEQLAKLSEQTGVSYMTLFVRTKDDIVGVRSSDPKELNLSTKDWGYWYTAFEQLFDQRMVTIPEGQKLPNFWAGPLDVSSSDPSFVDKWGYYYDGTTDYIINPYIRDNSLLGLSNNLGPEPSIAKFLETYESLLEITGFNPDNMGKPVNYTEQSGQTFVKLADQPVAFGSYLYQDDADAEAVQAALKFNSQVIKSVTVNGKKVVKSFFPIQVDRPYVVSIVADYNAVDEVMYDQLVTDLSHLLFTIILLFILSYLIAAVIIRPIQQIHHGVKRIAEGQIGYQLTVSRKDEIGVLSERINVMSLRLRRYTDELKDKNREIQYQAYHDALTGLYNRHAFNEHMQQVLTGPDVFKQAAVLFIDIDRFKSINDLFGHRAGDMFIGQTAAWMLDLLPHEGNLYRFGGDEFLILLSNTSMESAIALAERLLHPQTEHPAHEAEVLAVQFSIGISCYPKDGLTADELISAADNAMFKVKELGGASYCVFSSEMNEEVQRRLLIESGLRRALERTELYLVYQPYVDLQTSNIVGHEALLRWNHPDLGFVSPVEFIPVAEETGLIVEIGLWTIREACRQTKLWQEEGHQDLTISVNMSGRQFQQQNLVETVRNAIASSGLDPAFLTLEITENIAIHNERNVMTKLQELKDIGIRIALDDFGTGYSSLSYLGKYPLDILKIDKSFVQHSYTDSGEKEIVKTIIAMAHSLKLKVIAEGVETTEQLQYLEQERCDVVQGYLISRPLTAEDCGAFLRSKRHDAR</sequence>
<keyword evidence="4" id="KW-0812">Transmembrane</keyword>
<dbReference type="AlphaFoldDB" id="A0A7W5AZG7"/>
<feature type="domain" description="EAL" evidence="5">
    <location>
        <begin position="583"/>
        <end position="837"/>
    </location>
</feature>
<dbReference type="PROSITE" id="PS50885">
    <property type="entry name" value="HAMP"/>
    <property type="match status" value="1"/>
</dbReference>
<feature type="domain" description="HAMP" evidence="6">
    <location>
        <begin position="348"/>
        <end position="400"/>
    </location>
</feature>
<dbReference type="GO" id="GO:0005886">
    <property type="term" value="C:plasma membrane"/>
    <property type="evidence" value="ECO:0007669"/>
    <property type="project" value="UniProtKB-SubCell"/>
</dbReference>
<dbReference type="CDD" id="cd01949">
    <property type="entry name" value="GGDEF"/>
    <property type="match status" value="1"/>
</dbReference>
<dbReference type="CDD" id="cd06225">
    <property type="entry name" value="HAMP"/>
    <property type="match status" value="1"/>
</dbReference>
<comment type="subcellular location">
    <subcellularLocation>
        <location evidence="1">Cell membrane</location>
    </subcellularLocation>
</comment>
<dbReference type="CDD" id="cd01948">
    <property type="entry name" value="EAL"/>
    <property type="match status" value="1"/>
</dbReference>
<dbReference type="SUPFAM" id="SSF141868">
    <property type="entry name" value="EAL domain-like"/>
    <property type="match status" value="1"/>
</dbReference>
<dbReference type="InterPro" id="IPR052155">
    <property type="entry name" value="Biofilm_reg_signaling"/>
</dbReference>
<dbReference type="InterPro" id="IPR035919">
    <property type="entry name" value="EAL_sf"/>
</dbReference>
<feature type="domain" description="GGDEF" evidence="7">
    <location>
        <begin position="442"/>
        <end position="574"/>
    </location>
</feature>
<proteinExistence type="predicted"/>
<dbReference type="SUPFAM" id="SSF55073">
    <property type="entry name" value="Nucleotide cyclase"/>
    <property type="match status" value="1"/>
</dbReference>
<feature type="transmembrane region" description="Helical" evidence="4">
    <location>
        <begin position="7"/>
        <end position="30"/>
    </location>
</feature>
<dbReference type="Pfam" id="PF00563">
    <property type="entry name" value="EAL"/>
    <property type="match status" value="1"/>
</dbReference>
<dbReference type="InterPro" id="IPR000160">
    <property type="entry name" value="GGDEF_dom"/>
</dbReference>
<dbReference type="PROSITE" id="PS50887">
    <property type="entry name" value="GGDEF"/>
    <property type="match status" value="1"/>
</dbReference>
<dbReference type="NCBIfam" id="TIGR00254">
    <property type="entry name" value="GGDEF"/>
    <property type="match status" value="1"/>
</dbReference>
<keyword evidence="2" id="KW-1003">Cell membrane</keyword>
<dbReference type="SMART" id="SM00304">
    <property type="entry name" value="HAMP"/>
    <property type="match status" value="1"/>
</dbReference>
<gene>
    <name evidence="8" type="ORF">FHS18_003646</name>
</gene>
<keyword evidence="9" id="KW-1185">Reference proteome</keyword>
<dbReference type="Proteomes" id="UP000570361">
    <property type="component" value="Unassembled WGS sequence"/>
</dbReference>
<evidence type="ECO:0000256" key="2">
    <source>
        <dbReference type="ARBA" id="ARBA00022475"/>
    </source>
</evidence>